<proteinExistence type="evidence at transcript level"/>
<protein>
    <recommendedName>
        <fullName evidence="4">Large ribosomal subunit protein eL22</fullName>
    </recommendedName>
    <alternativeName>
        <fullName evidence="5">60S ribosomal protein L22</fullName>
    </alternativeName>
</protein>
<sequence>MPQILHKKRVQKAKIVTKKFLIDCSQPVEDKVLMTSDFESFLKKRIKVNGKKGNLGSEVVVKAEGSKLTVSAELEHFSKRYLKYLTKKYLKKQQLRDYLHVVATEKNTYSLKYFNIHNEEMEEE</sequence>
<dbReference type="GO" id="GO:0005737">
    <property type="term" value="C:cytoplasm"/>
    <property type="evidence" value="ECO:0007669"/>
    <property type="project" value="UniProtKB-ARBA"/>
</dbReference>
<evidence type="ECO:0000256" key="1">
    <source>
        <dbReference type="ARBA" id="ARBA00007817"/>
    </source>
</evidence>
<evidence type="ECO:0000256" key="2">
    <source>
        <dbReference type="ARBA" id="ARBA00022980"/>
    </source>
</evidence>
<comment type="similarity">
    <text evidence="1">Belongs to the eukaryotic ribosomal protein eL22 family.</text>
</comment>
<reference evidence="6" key="1">
    <citation type="submission" date="2012-05" db="EMBL/GenBank/DDBJ databases">
        <authorList>
            <person name="Huang X."/>
            <person name="Sun Z."/>
        </authorList>
    </citation>
    <scope>NUCLEOTIDE SEQUENCE</scope>
</reference>
<dbReference type="GO" id="GO:0003735">
    <property type="term" value="F:structural constituent of ribosome"/>
    <property type="evidence" value="ECO:0007669"/>
    <property type="project" value="InterPro"/>
</dbReference>
<dbReference type="InterPro" id="IPR038526">
    <property type="entry name" value="Ribosomal_eL22_sf"/>
</dbReference>
<dbReference type="GO" id="GO:1990904">
    <property type="term" value="C:ribonucleoprotein complex"/>
    <property type="evidence" value="ECO:0007669"/>
    <property type="project" value="UniProtKB-KW"/>
</dbReference>
<evidence type="ECO:0000256" key="3">
    <source>
        <dbReference type="ARBA" id="ARBA00023274"/>
    </source>
</evidence>
<organism evidence="6">
    <name type="scientific">Cryptocaryon irritans</name>
    <dbReference type="NCBI Taxonomy" id="153251"/>
    <lineage>
        <taxon>Eukaryota</taxon>
        <taxon>Sar</taxon>
        <taxon>Alveolata</taxon>
        <taxon>Ciliophora</taxon>
        <taxon>Ciliophora incertae sedis</taxon>
        <taxon>Cryptocaryon</taxon>
    </lineage>
</organism>
<dbReference type="Pfam" id="PF01776">
    <property type="entry name" value="Ribosomal_L22e"/>
    <property type="match status" value="1"/>
</dbReference>
<accession>A0A075BFI8</accession>
<dbReference type="PANTHER" id="PTHR10064">
    <property type="entry name" value="60S RIBOSOMAL PROTEIN L22"/>
    <property type="match status" value="1"/>
</dbReference>
<keyword evidence="3" id="KW-0687">Ribonucleoprotein</keyword>
<evidence type="ECO:0000256" key="4">
    <source>
        <dbReference type="ARBA" id="ARBA00040613"/>
    </source>
</evidence>
<dbReference type="FunFam" id="3.30.1360.210:FF:000001">
    <property type="entry name" value="60S ribosomal protein L22 1"/>
    <property type="match status" value="1"/>
</dbReference>
<evidence type="ECO:0000313" key="6">
    <source>
        <dbReference type="EMBL" id="AGE83228.1"/>
    </source>
</evidence>
<dbReference type="PANTHER" id="PTHR10064:SF0">
    <property type="entry name" value="FI24544P1-RELATED"/>
    <property type="match status" value="1"/>
</dbReference>
<dbReference type="InterPro" id="IPR002671">
    <property type="entry name" value="Ribosomal_eL22"/>
</dbReference>
<dbReference type="GO" id="GO:0005840">
    <property type="term" value="C:ribosome"/>
    <property type="evidence" value="ECO:0007669"/>
    <property type="project" value="UniProtKB-KW"/>
</dbReference>
<keyword evidence="2 6" id="KW-0689">Ribosomal protein</keyword>
<dbReference type="GO" id="GO:0003723">
    <property type="term" value="F:RNA binding"/>
    <property type="evidence" value="ECO:0007669"/>
    <property type="project" value="TreeGrafter"/>
</dbReference>
<name>A0A075BFI8_9CILI</name>
<dbReference type="AlphaFoldDB" id="A0A075BFI8"/>
<dbReference type="GO" id="GO:0002181">
    <property type="term" value="P:cytoplasmic translation"/>
    <property type="evidence" value="ECO:0007669"/>
    <property type="project" value="TreeGrafter"/>
</dbReference>
<dbReference type="Gene3D" id="3.30.1360.210">
    <property type="match status" value="1"/>
</dbReference>
<evidence type="ECO:0000256" key="5">
    <source>
        <dbReference type="ARBA" id="ARBA00041214"/>
    </source>
</evidence>
<dbReference type="EMBL" id="JX070085">
    <property type="protein sequence ID" value="AGE83228.1"/>
    <property type="molecule type" value="mRNA"/>
</dbReference>